<organism evidence="2">
    <name type="scientific">Laccaria bicolor (strain S238N-H82 / ATCC MYA-4686)</name>
    <name type="common">Bicoloured deceiver</name>
    <name type="synonym">Laccaria laccata var. bicolor</name>
    <dbReference type="NCBI Taxonomy" id="486041"/>
    <lineage>
        <taxon>Eukaryota</taxon>
        <taxon>Fungi</taxon>
        <taxon>Dikarya</taxon>
        <taxon>Basidiomycota</taxon>
        <taxon>Agaricomycotina</taxon>
        <taxon>Agaricomycetes</taxon>
        <taxon>Agaricomycetidae</taxon>
        <taxon>Agaricales</taxon>
        <taxon>Agaricineae</taxon>
        <taxon>Hydnangiaceae</taxon>
        <taxon>Laccaria</taxon>
    </lineage>
</organism>
<dbReference type="GeneID" id="6073530"/>
<sequence length="119" mass="12565">MCADDVNRSRGIAGTHPNDVILSERAHLDVFASDNRKTGHRSFNVLAQVLERPPRPGQAVVDLGEEAESAQGIVDLGAEEARTTAGGGGGGGAELVYAPARKADLISRARWDLLGDNVY</sequence>
<keyword evidence="2" id="KW-1185">Reference proteome</keyword>
<dbReference type="KEGG" id="lbc:LACBIDRAFT_323953"/>
<dbReference type="RefSeq" id="XP_001877668.1">
    <property type="nucleotide sequence ID" value="XM_001877633.1"/>
</dbReference>
<reference evidence="1 2" key="1">
    <citation type="journal article" date="2008" name="Nature">
        <title>The genome of Laccaria bicolor provides insights into mycorrhizal symbiosis.</title>
        <authorList>
            <person name="Martin F."/>
            <person name="Aerts A."/>
            <person name="Ahren D."/>
            <person name="Brun A."/>
            <person name="Danchin E.G.J."/>
            <person name="Duchaussoy F."/>
            <person name="Gibon J."/>
            <person name="Kohler A."/>
            <person name="Lindquist E."/>
            <person name="Pereda V."/>
            <person name="Salamov A."/>
            <person name="Shapiro H.J."/>
            <person name="Wuyts J."/>
            <person name="Blaudez D."/>
            <person name="Buee M."/>
            <person name="Brokstein P."/>
            <person name="Canbaeck B."/>
            <person name="Cohen D."/>
            <person name="Courty P.E."/>
            <person name="Coutinho P.M."/>
            <person name="Delaruelle C."/>
            <person name="Detter J.C."/>
            <person name="Deveau A."/>
            <person name="DiFazio S."/>
            <person name="Duplessis S."/>
            <person name="Fraissinet-Tachet L."/>
            <person name="Lucic E."/>
            <person name="Frey-Klett P."/>
            <person name="Fourrey C."/>
            <person name="Feussner I."/>
            <person name="Gay G."/>
            <person name="Grimwood J."/>
            <person name="Hoegger P.J."/>
            <person name="Jain P."/>
            <person name="Kilaru S."/>
            <person name="Labbe J."/>
            <person name="Lin Y.C."/>
            <person name="Legue V."/>
            <person name="Le Tacon F."/>
            <person name="Marmeisse R."/>
            <person name="Melayah D."/>
            <person name="Montanini B."/>
            <person name="Muratet M."/>
            <person name="Nehls U."/>
            <person name="Niculita-Hirzel H."/>
            <person name="Oudot-Le Secq M.P."/>
            <person name="Peter M."/>
            <person name="Quesneville H."/>
            <person name="Rajashekar B."/>
            <person name="Reich M."/>
            <person name="Rouhier N."/>
            <person name="Schmutz J."/>
            <person name="Yin T."/>
            <person name="Chalot M."/>
            <person name="Henrissat B."/>
            <person name="Kuees U."/>
            <person name="Lucas S."/>
            <person name="Van de Peer Y."/>
            <person name="Podila G.K."/>
            <person name="Polle A."/>
            <person name="Pukkila P.J."/>
            <person name="Richardson P.M."/>
            <person name="Rouze P."/>
            <person name="Sanders I.R."/>
            <person name="Stajich J.E."/>
            <person name="Tunlid A."/>
            <person name="Tuskan G."/>
            <person name="Grigoriev I.V."/>
        </authorList>
    </citation>
    <scope>NUCLEOTIDE SEQUENCE [LARGE SCALE GENOMIC DNA]</scope>
    <source>
        <strain evidence="2">S238N-H82 / ATCC MYA-4686</strain>
    </source>
</reference>
<evidence type="ECO:0000313" key="1">
    <source>
        <dbReference type="EMBL" id="EDR11771.1"/>
    </source>
</evidence>
<dbReference type="InParanoid" id="B0D058"/>
<name>B0D058_LACBS</name>
<protein>
    <submittedName>
        <fullName evidence="1">Predicted protein</fullName>
    </submittedName>
</protein>
<accession>B0D058</accession>
<gene>
    <name evidence="1" type="ORF">LACBIDRAFT_323953</name>
</gene>
<proteinExistence type="predicted"/>
<evidence type="ECO:0000313" key="2">
    <source>
        <dbReference type="Proteomes" id="UP000001194"/>
    </source>
</evidence>
<dbReference type="HOGENOM" id="CLU_2061889_0_0_1"/>
<dbReference type="AlphaFoldDB" id="B0D058"/>
<dbReference type="EMBL" id="DS547095">
    <property type="protein sequence ID" value="EDR11771.1"/>
    <property type="molecule type" value="Genomic_DNA"/>
</dbReference>
<dbReference type="Proteomes" id="UP000001194">
    <property type="component" value="Unassembled WGS sequence"/>
</dbReference>